<proteinExistence type="predicted"/>
<dbReference type="AlphaFoldDB" id="A0A0D2ST05"/>
<dbReference type="Gene3D" id="3.60.110.10">
    <property type="entry name" value="Carbon-nitrogen hydrolase"/>
    <property type="match status" value="1"/>
</dbReference>
<name>A0A0D2ST05_GOSRA</name>
<keyword evidence="1" id="KW-0378">Hydrolase</keyword>
<evidence type="ECO:0000313" key="4">
    <source>
        <dbReference type="Proteomes" id="UP000032304"/>
    </source>
</evidence>
<sequence>MEKTDGIGKEHGSTEENQSFKDGSICGYNSLHHLLSANLKPQLYQEVSRLLLGLNCGKALETIVPPESAKALSSKHDFDLQAFKFSADKELLREPRVVRVGLIQNSIALPTTAPFSDQKKAIFEKLGPIIDAAGASGVNILCLQEAWMMPFAFCTREKRWCEFAEPVNGESTQFLQEFALKYNMVIISSILERDINHGETLWNTAVIIGNHGNIIGKHRKNHIPRVGDFNESTYYMEGNTGHPVFETAYGKIAVNICYGRHHPLNWLAFGLNGAEIVFNPSATVGELSEPMWPIEVILYPHFI</sequence>
<dbReference type="GO" id="GO:0003837">
    <property type="term" value="F:beta-ureidopropionase activity"/>
    <property type="evidence" value="ECO:0007669"/>
    <property type="project" value="TreeGrafter"/>
</dbReference>
<evidence type="ECO:0000256" key="1">
    <source>
        <dbReference type="ARBA" id="ARBA00022801"/>
    </source>
</evidence>
<dbReference type="InterPro" id="IPR050345">
    <property type="entry name" value="Aliph_Amidase/BUP"/>
</dbReference>
<dbReference type="InterPro" id="IPR036526">
    <property type="entry name" value="C-N_Hydrolase_sf"/>
</dbReference>
<accession>A0A0D2ST05</accession>
<protein>
    <recommendedName>
        <fullName evidence="2">CN hydrolase domain-containing protein</fullName>
    </recommendedName>
</protein>
<dbReference type="GO" id="GO:0033396">
    <property type="term" value="P:beta-alanine biosynthetic process via 3-ureidopropionate"/>
    <property type="evidence" value="ECO:0007669"/>
    <property type="project" value="TreeGrafter"/>
</dbReference>
<keyword evidence="4" id="KW-1185">Reference proteome</keyword>
<gene>
    <name evidence="3" type="ORF">B456_008G017500</name>
</gene>
<dbReference type="PROSITE" id="PS50263">
    <property type="entry name" value="CN_HYDROLASE"/>
    <property type="match status" value="1"/>
</dbReference>
<feature type="domain" description="CN hydrolase" evidence="2">
    <location>
        <begin position="98"/>
        <end position="303"/>
    </location>
</feature>
<reference evidence="3 4" key="1">
    <citation type="journal article" date="2012" name="Nature">
        <title>Repeated polyploidization of Gossypium genomes and the evolution of spinnable cotton fibres.</title>
        <authorList>
            <person name="Paterson A.H."/>
            <person name="Wendel J.F."/>
            <person name="Gundlach H."/>
            <person name="Guo H."/>
            <person name="Jenkins J."/>
            <person name="Jin D."/>
            <person name="Llewellyn D."/>
            <person name="Showmaker K.C."/>
            <person name="Shu S."/>
            <person name="Udall J."/>
            <person name="Yoo M.J."/>
            <person name="Byers R."/>
            <person name="Chen W."/>
            <person name="Doron-Faigenboim A."/>
            <person name="Duke M.V."/>
            <person name="Gong L."/>
            <person name="Grimwood J."/>
            <person name="Grover C."/>
            <person name="Grupp K."/>
            <person name="Hu G."/>
            <person name="Lee T.H."/>
            <person name="Li J."/>
            <person name="Lin L."/>
            <person name="Liu T."/>
            <person name="Marler B.S."/>
            <person name="Page J.T."/>
            <person name="Roberts A.W."/>
            <person name="Romanel E."/>
            <person name="Sanders W.S."/>
            <person name="Szadkowski E."/>
            <person name="Tan X."/>
            <person name="Tang H."/>
            <person name="Xu C."/>
            <person name="Wang J."/>
            <person name="Wang Z."/>
            <person name="Zhang D."/>
            <person name="Zhang L."/>
            <person name="Ashrafi H."/>
            <person name="Bedon F."/>
            <person name="Bowers J.E."/>
            <person name="Brubaker C.L."/>
            <person name="Chee P.W."/>
            <person name="Das S."/>
            <person name="Gingle A.R."/>
            <person name="Haigler C.H."/>
            <person name="Harker D."/>
            <person name="Hoffmann L.V."/>
            <person name="Hovav R."/>
            <person name="Jones D.C."/>
            <person name="Lemke C."/>
            <person name="Mansoor S."/>
            <person name="ur Rahman M."/>
            <person name="Rainville L.N."/>
            <person name="Rambani A."/>
            <person name="Reddy U.K."/>
            <person name="Rong J.K."/>
            <person name="Saranga Y."/>
            <person name="Scheffler B.E."/>
            <person name="Scheffler J.A."/>
            <person name="Stelly D.M."/>
            <person name="Triplett B.A."/>
            <person name="Van Deynze A."/>
            <person name="Vaslin M.F."/>
            <person name="Waghmare V.N."/>
            <person name="Walford S.A."/>
            <person name="Wright R.J."/>
            <person name="Zaki E.A."/>
            <person name="Zhang T."/>
            <person name="Dennis E.S."/>
            <person name="Mayer K.F."/>
            <person name="Peterson D.G."/>
            <person name="Rokhsar D.S."/>
            <person name="Wang X."/>
            <person name="Schmutz J."/>
        </authorList>
    </citation>
    <scope>NUCLEOTIDE SEQUENCE [LARGE SCALE GENOMIC DNA]</scope>
</reference>
<dbReference type="PANTHER" id="PTHR43674:SF2">
    <property type="entry name" value="BETA-UREIDOPROPIONASE"/>
    <property type="match status" value="1"/>
</dbReference>
<dbReference type="PANTHER" id="PTHR43674">
    <property type="entry name" value="NITRILASE C965.09-RELATED"/>
    <property type="match status" value="1"/>
</dbReference>
<evidence type="ECO:0000313" key="3">
    <source>
        <dbReference type="EMBL" id="KJB47209.1"/>
    </source>
</evidence>
<dbReference type="Gramene" id="KJB47209">
    <property type="protein sequence ID" value="KJB47209"/>
    <property type="gene ID" value="B456_008G017500"/>
</dbReference>
<dbReference type="EMBL" id="CM001747">
    <property type="protein sequence ID" value="KJB47209.1"/>
    <property type="molecule type" value="Genomic_DNA"/>
</dbReference>
<dbReference type="Pfam" id="PF00795">
    <property type="entry name" value="CN_hydrolase"/>
    <property type="match status" value="1"/>
</dbReference>
<evidence type="ECO:0000259" key="2">
    <source>
        <dbReference type="PROSITE" id="PS50263"/>
    </source>
</evidence>
<dbReference type="Proteomes" id="UP000032304">
    <property type="component" value="Chromosome 8"/>
</dbReference>
<dbReference type="InterPro" id="IPR003010">
    <property type="entry name" value="C-N_Hydrolase"/>
</dbReference>
<dbReference type="SUPFAM" id="SSF56317">
    <property type="entry name" value="Carbon-nitrogen hydrolase"/>
    <property type="match status" value="1"/>
</dbReference>
<organism evidence="3 4">
    <name type="scientific">Gossypium raimondii</name>
    <name type="common">Peruvian cotton</name>
    <name type="synonym">Gossypium klotzschianum subsp. raimondii</name>
    <dbReference type="NCBI Taxonomy" id="29730"/>
    <lineage>
        <taxon>Eukaryota</taxon>
        <taxon>Viridiplantae</taxon>
        <taxon>Streptophyta</taxon>
        <taxon>Embryophyta</taxon>
        <taxon>Tracheophyta</taxon>
        <taxon>Spermatophyta</taxon>
        <taxon>Magnoliopsida</taxon>
        <taxon>eudicotyledons</taxon>
        <taxon>Gunneridae</taxon>
        <taxon>Pentapetalae</taxon>
        <taxon>rosids</taxon>
        <taxon>malvids</taxon>
        <taxon>Malvales</taxon>
        <taxon>Malvaceae</taxon>
        <taxon>Malvoideae</taxon>
        <taxon>Gossypium</taxon>
    </lineage>
</organism>